<proteinExistence type="predicted"/>
<protein>
    <submittedName>
        <fullName evidence="1">Uncharacterized protein</fullName>
    </submittedName>
</protein>
<dbReference type="Proteomes" id="UP000250831">
    <property type="component" value="Unassembled WGS sequence"/>
</dbReference>
<dbReference type="RefSeq" id="WP_108634322.1">
    <property type="nucleotide sequence ID" value="NZ_QCXX01000003.1"/>
</dbReference>
<comment type="caution">
    <text evidence="1">The sequence shown here is derived from an EMBL/GenBank/DDBJ whole genome shotgun (WGS) entry which is preliminary data.</text>
</comment>
<reference evidence="1 2" key="1">
    <citation type="submission" date="2018-04" db="EMBL/GenBank/DDBJ databases">
        <title>Sphingobacterium sp. M46 Genome.</title>
        <authorList>
            <person name="Cheng J."/>
            <person name="Li Y."/>
        </authorList>
    </citation>
    <scope>NUCLEOTIDE SEQUENCE [LARGE SCALE GENOMIC DNA]</scope>
    <source>
        <strain evidence="1 2">M46</strain>
    </source>
</reference>
<name>A0A363NUA6_9SPHI</name>
<accession>A0A363NUA6</accession>
<organism evidence="1 2">
    <name type="scientific">Sphingobacterium athyrii</name>
    <dbReference type="NCBI Taxonomy" id="2152717"/>
    <lineage>
        <taxon>Bacteria</taxon>
        <taxon>Pseudomonadati</taxon>
        <taxon>Bacteroidota</taxon>
        <taxon>Sphingobacteriia</taxon>
        <taxon>Sphingobacteriales</taxon>
        <taxon>Sphingobacteriaceae</taxon>
        <taxon>Sphingobacterium</taxon>
    </lineage>
</organism>
<dbReference type="EMBL" id="QCXX01000003">
    <property type="protein sequence ID" value="PUV24396.1"/>
    <property type="molecule type" value="Genomic_DNA"/>
</dbReference>
<gene>
    <name evidence="1" type="ORF">DCO56_13710</name>
</gene>
<evidence type="ECO:0000313" key="1">
    <source>
        <dbReference type="EMBL" id="PUV24396.1"/>
    </source>
</evidence>
<dbReference type="AlphaFoldDB" id="A0A363NUA6"/>
<dbReference type="OrthoDB" id="9917691at2"/>
<sequence length="91" mass="11015">MKEIKEIIVKNYPVENTPIIRIFDENFSYLLIDNWPLEDDERFSDDEVDKFEAILSDLLNVKVKQEDRDRFVIFTNDEHILEKLLHFLESK</sequence>
<evidence type="ECO:0000313" key="2">
    <source>
        <dbReference type="Proteomes" id="UP000250831"/>
    </source>
</evidence>
<keyword evidence="2" id="KW-1185">Reference proteome</keyword>